<gene>
    <name evidence="1" type="ORF">METZ01_LOCUS317778</name>
</gene>
<feature type="non-terminal residue" evidence="1">
    <location>
        <position position="363"/>
    </location>
</feature>
<sequence length="363" mass="39725">GAVGRSVLDPARQGGVRQALATLTGRTETTGFYGVEGLAWLDEPMWQLPVDLPDTWKFLTEAQRELLTNAERLNHLAYASAHYRTAQAAMAEGLDIEAQIATMQGRIRQLYAEQDLMEKEYAAVRAAAEAAKEAGKKGVREDVAPKLYDGTRNDIDEFQAGLRKFNAARTRDLFGEALTEQTAAQWGPNTANPGWSRGWTAPLQNEDEATPLFEMLNALFKTTSTTGDFSGFLKWYDKFLNYWKAQAVSTPGFVLRNGLGGSWLSYAFGLMELGSTNKFAGTYFRAMRSGKGDAVAGIDGMIGRLGASKKKKTVGVGFGARVDVNELRTIKRVLESGIVGGGQVITEIDRSVATRLFTESRKP</sequence>
<proteinExistence type="predicted"/>
<organism evidence="1">
    <name type="scientific">marine metagenome</name>
    <dbReference type="NCBI Taxonomy" id="408172"/>
    <lineage>
        <taxon>unclassified sequences</taxon>
        <taxon>metagenomes</taxon>
        <taxon>ecological metagenomes</taxon>
    </lineage>
</organism>
<accession>A0A382NUR9</accession>
<reference evidence="1" key="1">
    <citation type="submission" date="2018-05" db="EMBL/GenBank/DDBJ databases">
        <authorList>
            <person name="Lanie J.A."/>
            <person name="Ng W.-L."/>
            <person name="Kazmierczak K.M."/>
            <person name="Andrzejewski T.M."/>
            <person name="Davidsen T.M."/>
            <person name="Wayne K.J."/>
            <person name="Tettelin H."/>
            <person name="Glass J.I."/>
            <person name="Rusch D."/>
            <person name="Podicherti R."/>
            <person name="Tsui H.-C.T."/>
            <person name="Winkler M.E."/>
        </authorList>
    </citation>
    <scope>NUCLEOTIDE SEQUENCE</scope>
</reference>
<protein>
    <submittedName>
        <fullName evidence="1">Uncharacterized protein</fullName>
    </submittedName>
</protein>
<dbReference type="EMBL" id="UINC01102928">
    <property type="protein sequence ID" value="SVC64924.1"/>
    <property type="molecule type" value="Genomic_DNA"/>
</dbReference>
<dbReference type="AlphaFoldDB" id="A0A382NUR9"/>
<evidence type="ECO:0000313" key="1">
    <source>
        <dbReference type="EMBL" id="SVC64924.1"/>
    </source>
</evidence>
<name>A0A382NUR9_9ZZZZ</name>
<feature type="non-terminal residue" evidence="1">
    <location>
        <position position="1"/>
    </location>
</feature>